<evidence type="ECO:0000259" key="6">
    <source>
        <dbReference type="Pfam" id="PF01266"/>
    </source>
</evidence>
<dbReference type="Gene3D" id="3.40.50.720">
    <property type="entry name" value="NAD(P)-binding Rossmann-like Domain"/>
    <property type="match status" value="2"/>
</dbReference>
<evidence type="ECO:0000256" key="3">
    <source>
        <dbReference type="ARBA" id="ARBA00022630"/>
    </source>
</evidence>
<evidence type="ECO:0000256" key="4">
    <source>
        <dbReference type="ARBA" id="ARBA00022827"/>
    </source>
</evidence>
<dbReference type="PROSITE" id="PS00677">
    <property type="entry name" value="DAO"/>
    <property type="match status" value="1"/>
</dbReference>
<dbReference type="SUPFAM" id="SSF54373">
    <property type="entry name" value="FAD-linked reductases, C-terminal domain"/>
    <property type="match status" value="1"/>
</dbReference>
<accession>A0ABM1T376</accession>
<dbReference type="SUPFAM" id="SSF51971">
    <property type="entry name" value="Nucleotide-binding domain"/>
    <property type="match status" value="1"/>
</dbReference>
<dbReference type="Pfam" id="PF01266">
    <property type="entry name" value="DAO"/>
    <property type="match status" value="1"/>
</dbReference>
<evidence type="ECO:0000256" key="1">
    <source>
        <dbReference type="ARBA" id="ARBA00001974"/>
    </source>
</evidence>
<keyword evidence="3" id="KW-0285">Flavoprotein</keyword>
<gene>
    <name evidence="8" type="primary">LOC106466597</name>
</gene>
<dbReference type="PANTHER" id="PTHR11530:SF17">
    <property type="entry name" value="RE49860P"/>
    <property type="match status" value="1"/>
</dbReference>
<keyword evidence="4" id="KW-0274">FAD</keyword>
<evidence type="ECO:0000313" key="7">
    <source>
        <dbReference type="Proteomes" id="UP000694941"/>
    </source>
</evidence>
<dbReference type="PIRSF" id="PIRSF000189">
    <property type="entry name" value="D-aa_oxidase"/>
    <property type="match status" value="1"/>
</dbReference>
<comment type="similarity">
    <text evidence="2">Belongs to the DAMOX/DASOX family.</text>
</comment>
<sequence>MASLKGPHPKVVVIGAGVVGLSTALCIQEIMPGVELTVIADKFENDTLSSGAGGLFRPDDNIGPSNKIFKEWCRDSYNHFMSILQTPDASEAGIQQLSGYHFSSINQEYVKNEVLEELLPLLRPATDQEHKLFPPELKAGMFFTTTVTDCYRYLPWLRKRVAGQFDVVVNCTGLGSKTLFGDKFLIPVRGQVIKVSAPWIKHFYYADDTYIIPGVDYVTLGGTKELGNWKTELSSHDRQSIWERCIRLVPSLQKSKVLWEWVGLRPFRQPVRVEKEIRNLNSGKQKVVHNYGHGAHGVSLSWGTAKHAARLVKEILDEPVDFTTYSRL</sequence>
<dbReference type="PANTHER" id="PTHR11530">
    <property type="entry name" value="D-AMINO ACID OXIDASE"/>
    <property type="match status" value="1"/>
</dbReference>
<organism evidence="7 8">
    <name type="scientific">Limulus polyphemus</name>
    <name type="common">Atlantic horseshoe crab</name>
    <dbReference type="NCBI Taxonomy" id="6850"/>
    <lineage>
        <taxon>Eukaryota</taxon>
        <taxon>Metazoa</taxon>
        <taxon>Ecdysozoa</taxon>
        <taxon>Arthropoda</taxon>
        <taxon>Chelicerata</taxon>
        <taxon>Merostomata</taxon>
        <taxon>Xiphosura</taxon>
        <taxon>Limulidae</taxon>
        <taxon>Limulus</taxon>
    </lineage>
</organism>
<dbReference type="RefSeq" id="XP_022250332.1">
    <property type="nucleotide sequence ID" value="XM_022394624.1"/>
</dbReference>
<reference evidence="8" key="1">
    <citation type="submission" date="2025-08" db="UniProtKB">
        <authorList>
            <consortium name="RefSeq"/>
        </authorList>
    </citation>
    <scope>IDENTIFICATION</scope>
    <source>
        <tissue evidence="8">Muscle</tissue>
    </source>
</reference>
<protein>
    <submittedName>
        <fullName evidence="8">D-aspartate oxidase-like</fullName>
    </submittedName>
</protein>
<keyword evidence="7" id="KW-1185">Reference proteome</keyword>
<feature type="domain" description="FAD dependent oxidoreductase" evidence="6">
    <location>
        <begin position="10"/>
        <end position="311"/>
    </location>
</feature>
<evidence type="ECO:0000256" key="5">
    <source>
        <dbReference type="ARBA" id="ARBA00023002"/>
    </source>
</evidence>
<dbReference type="Proteomes" id="UP000694941">
    <property type="component" value="Unplaced"/>
</dbReference>
<evidence type="ECO:0000256" key="2">
    <source>
        <dbReference type="ARBA" id="ARBA00006730"/>
    </source>
</evidence>
<evidence type="ECO:0000313" key="8">
    <source>
        <dbReference type="RefSeq" id="XP_022250332.1"/>
    </source>
</evidence>
<name>A0ABM1T376_LIMPO</name>
<dbReference type="InterPro" id="IPR006076">
    <property type="entry name" value="FAD-dep_OxRdtase"/>
</dbReference>
<keyword evidence="5" id="KW-0560">Oxidoreductase</keyword>
<dbReference type="GeneID" id="106466597"/>
<dbReference type="InterPro" id="IPR023209">
    <property type="entry name" value="DAO"/>
</dbReference>
<dbReference type="InterPro" id="IPR006181">
    <property type="entry name" value="D-amino_acid_oxidase_CS"/>
</dbReference>
<proteinExistence type="inferred from homology"/>
<comment type="cofactor">
    <cofactor evidence="1">
        <name>FAD</name>
        <dbReference type="ChEBI" id="CHEBI:57692"/>
    </cofactor>
</comment>